<dbReference type="SUPFAM" id="SSF55797">
    <property type="entry name" value="PR-1-like"/>
    <property type="match status" value="1"/>
</dbReference>
<name>A0AAV3YXG8_9GAST</name>
<evidence type="ECO:0000313" key="4">
    <source>
        <dbReference type="Proteomes" id="UP000735302"/>
    </source>
</evidence>
<dbReference type="InterPro" id="IPR014044">
    <property type="entry name" value="CAP_dom"/>
</dbReference>
<dbReference type="AlphaFoldDB" id="A0AAV3YXG8"/>
<dbReference type="InterPro" id="IPR035940">
    <property type="entry name" value="CAP_sf"/>
</dbReference>
<organism evidence="3 4">
    <name type="scientific">Plakobranchus ocellatus</name>
    <dbReference type="NCBI Taxonomy" id="259542"/>
    <lineage>
        <taxon>Eukaryota</taxon>
        <taxon>Metazoa</taxon>
        <taxon>Spiralia</taxon>
        <taxon>Lophotrochozoa</taxon>
        <taxon>Mollusca</taxon>
        <taxon>Gastropoda</taxon>
        <taxon>Heterobranchia</taxon>
        <taxon>Euthyneura</taxon>
        <taxon>Panpulmonata</taxon>
        <taxon>Sacoglossa</taxon>
        <taxon>Placobranchoidea</taxon>
        <taxon>Plakobranchidae</taxon>
        <taxon>Plakobranchus</taxon>
    </lineage>
</organism>
<proteinExistence type="predicted"/>
<evidence type="ECO:0000259" key="2">
    <source>
        <dbReference type="SMART" id="SM00198"/>
    </source>
</evidence>
<gene>
    <name evidence="3" type="ORF">PoB_001354700</name>
</gene>
<dbReference type="PROSITE" id="PS51257">
    <property type="entry name" value="PROKAR_LIPOPROTEIN"/>
    <property type="match status" value="1"/>
</dbReference>
<keyword evidence="4" id="KW-1185">Reference proteome</keyword>
<feature type="chain" id="PRO_5043921078" evidence="1">
    <location>
        <begin position="19"/>
        <end position="187"/>
    </location>
</feature>
<feature type="domain" description="SCP" evidence="2">
    <location>
        <begin position="29"/>
        <end position="162"/>
    </location>
</feature>
<dbReference type="Proteomes" id="UP000735302">
    <property type="component" value="Unassembled WGS sequence"/>
</dbReference>
<accession>A0AAV3YXG8</accession>
<evidence type="ECO:0000313" key="3">
    <source>
        <dbReference type="EMBL" id="GFN87041.1"/>
    </source>
</evidence>
<sequence>MKPGQIFLLLAVVVVCSCAVSKPKDKWNNHQRHIVKKYHNDLRESEYACYMNMLDYNLILEMEAYFVVQQCDYTFDYKHNFGQNVAYGKPEYNLTTFLQMSLKKMMEEKSMYRFNQKGCGRSCRYTQMANSVTRSDRFVIRRSMLRKLFTVGIVDNTDNIPSSTTASDSFHGTDNSLTQLREVEYGG</sequence>
<reference evidence="3 4" key="1">
    <citation type="journal article" date="2021" name="Elife">
        <title>Chloroplast acquisition without the gene transfer in kleptoplastic sea slugs, Plakobranchus ocellatus.</title>
        <authorList>
            <person name="Maeda T."/>
            <person name="Takahashi S."/>
            <person name="Yoshida T."/>
            <person name="Shimamura S."/>
            <person name="Takaki Y."/>
            <person name="Nagai Y."/>
            <person name="Toyoda A."/>
            <person name="Suzuki Y."/>
            <person name="Arimoto A."/>
            <person name="Ishii H."/>
            <person name="Satoh N."/>
            <person name="Nishiyama T."/>
            <person name="Hasebe M."/>
            <person name="Maruyama T."/>
            <person name="Minagawa J."/>
            <person name="Obokata J."/>
            <person name="Shigenobu S."/>
        </authorList>
    </citation>
    <scope>NUCLEOTIDE SEQUENCE [LARGE SCALE GENOMIC DNA]</scope>
</reference>
<evidence type="ECO:0000256" key="1">
    <source>
        <dbReference type="SAM" id="SignalP"/>
    </source>
</evidence>
<dbReference type="EMBL" id="BLXT01001645">
    <property type="protein sequence ID" value="GFN87041.1"/>
    <property type="molecule type" value="Genomic_DNA"/>
</dbReference>
<protein>
    <submittedName>
        <fullName evidence="3">Cap protein</fullName>
    </submittedName>
</protein>
<dbReference type="SMART" id="SM00198">
    <property type="entry name" value="SCP"/>
    <property type="match status" value="1"/>
</dbReference>
<dbReference type="Gene3D" id="3.40.33.10">
    <property type="entry name" value="CAP"/>
    <property type="match status" value="1"/>
</dbReference>
<keyword evidence="1" id="KW-0732">Signal</keyword>
<feature type="signal peptide" evidence="1">
    <location>
        <begin position="1"/>
        <end position="18"/>
    </location>
</feature>
<comment type="caution">
    <text evidence="3">The sequence shown here is derived from an EMBL/GenBank/DDBJ whole genome shotgun (WGS) entry which is preliminary data.</text>
</comment>